<keyword evidence="3" id="KW-1185">Reference proteome</keyword>
<name>A0A271IYH3_9BACT</name>
<feature type="signal peptide" evidence="1">
    <location>
        <begin position="1"/>
        <end position="20"/>
    </location>
</feature>
<evidence type="ECO:0000256" key="1">
    <source>
        <dbReference type="SAM" id="SignalP"/>
    </source>
</evidence>
<protein>
    <recommendedName>
        <fullName evidence="4">Porin domain-containing protein</fullName>
    </recommendedName>
</protein>
<dbReference type="EMBL" id="MQWD01000001">
    <property type="protein sequence ID" value="PAP75745.1"/>
    <property type="molecule type" value="Genomic_DNA"/>
</dbReference>
<dbReference type="Proteomes" id="UP000216339">
    <property type="component" value="Unassembled WGS sequence"/>
</dbReference>
<evidence type="ECO:0000313" key="2">
    <source>
        <dbReference type="EMBL" id="PAP75745.1"/>
    </source>
</evidence>
<feature type="chain" id="PRO_5013375119" description="Porin domain-containing protein" evidence="1">
    <location>
        <begin position="21"/>
        <end position="378"/>
    </location>
</feature>
<accession>A0A271IYH3</accession>
<sequence length="378" mass="38234">MTCLRRSAVLFALVTAGVAAQPSPRVVVEAGAVSQTYSTGDERSVSEVVVPISAAAEVVPGLSVGVQAVYATVSGDGLESLSGLGDTQLSVGYRRPLGAAIVDLLVASSLPTGQTALTVEQFATSAALAVDDFAFALPTLGQGAVVSPGIALAVPAGEGMAAGFGAAYSARSAYTLFAGDTSAYAPANEVILTAGVDASIGGASSFRLEGSYVLYGDDGYRGQTFSPGDRAVVTMLADLAGRYVRSQILARYRHVFDGAIGEEAPRPVAYLRPSQAKVAVSLGFGPETAEVALSAGARYYGTGVGFYGSDSGEDIIRTAPAALAEQQVLVDLGVAPRFAVGANALVRGSFVYTLGVAEAIGAPPLTGYRVGASVRVGF</sequence>
<evidence type="ECO:0008006" key="4">
    <source>
        <dbReference type="Google" id="ProtNLM"/>
    </source>
</evidence>
<dbReference type="OrthoDB" id="9821910at2"/>
<comment type="caution">
    <text evidence="2">The sequence shown here is derived from an EMBL/GenBank/DDBJ whole genome shotgun (WGS) entry which is preliminary data.</text>
</comment>
<dbReference type="RefSeq" id="WP_095509387.1">
    <property type="nucleotide sequence ID" value="NZ_MQWD01000001.1"/>
</dbReference>
<reference evidence="2 3" key="1">
    <citation type="submission" date="2016-11" db="EMBL/GenBank/DDBJ databases">
        <title>Study of marine rhodopsin-containing bacteria.</title>
        <authorList>
            <person name="Yoshizawa S."/>
            <person name="Kumagai Y."/>
            <person name="Kogure K."/>
        </authorList>
    </citation>
    <scope>NUCLEOTIDE SEQUENCE [LARGE SCALE GENOMIC DNA]</scope>
    <source>
        <strain evidence="2 3">SAORIC-28</strain>
    </source>
</reference>
<dbReference type="AlphaFoldDB" id="A0A271IYH3"/>
<keyword evidence="1" id="KW-0732">Signal</keyword>
<evidence type="ECO:0000313" key="3">
    <source>
        <dbReference type="Proteomes" id="UP000216339"/>
    </source>
</evidence>
<organism evidence="2 3">
    <name type="scientific">Rubrivirga marina</name>
    <dbReference type="NCBI Taxonomy" id="1196024"/>
    <lineage>
        <taxon>Bacteria</taxon>
        <taxon>Pseudomonadati</taxon>
        <taxon>Rhodothermota</taxon>
        <taxon>Rhodothermia</taxon>
        <taxon>Rhodothermales</taxon>
        <taxon>Rubricoccaceae</taxon>
        <taxon>Rubrivirga</taxon>
    </lineage>
</organism>
<gene>
    <name evidence="2" type="ORF">BSZ37_04470</name>
</gene>
<proteinExistence type="predicted"/>